<dbReference type="Gene3D" id="1.10.10.10">
    <property type="entry name" value="Winged helix-like DNA-binding domain superfamily/Winged helix DNA-binding domain"/>
    <property type="match status" value="1"/>
</dbReference>
<dbReference type="SUPFAM" id="SSF46785">
    <property type="entry name" value="Winged helix' DNA-binding domain"/>
    <property type="match status" value="1"/>
</dbReference>
<feature type="domain" description="Transcription regulator PadR C-terminal" evidence="2">
    <location>
        <begin position="94"/>
        <end position="176"/>
    </location>
</feature>
<dbReference type="PANTHER" id="PTHR43252">
    <property type="entry name" value="TRANSCRIPTIONAL REGULATOR YQJI"/>
    <property type="match status" value="1"/>
</dbReference>
<organism evidence="3 4">
    <name type="scientific">Robertmurraya mangrovi</name>
    <dbReference type="NCBI Taxonomy" id="3098077"/>
    <lineage>
        <taxon>Bacteria</taxon>
        <taxon>Bacillati</taxon>
        <taxon>Bacillota</taxon>
        <taxon>Bacilli</taxon>
        <taxon>Bacillales</taxon>
        <taxon>Bacillaceae</taxon>
        <taxon>Robertmurraya</taxon>
    </lineage>
</organism>
<keyword evidence="4" id="KW-1185">Reference proteome</keyword>
<reference evidence="3 4" key="1">
    <citation type="submission" date="2023-11" db="EMBL/GenBank/DDBJ databases">
        <title>Bacillus jintuensis, isolated from a mudflat on the Beibu Gulf coast.</title>
        <authorList>
            <person name="Li M."/>
        </authorList>
    </citation>
    <scope>NUCLEOTIDE SEQUENCE [LARGE SCALE GENOMIC DNA]</scope>
    <source>
        <strain evidence="3 4">31A1R</strain>
    </source>
</reference>
<sequence>MSIYYAILGMLTHKDMTGYEIKTAFDSTIKCLWPSHLSQIYRELGKLESKESVSSYIEQQDIRPDKKVYSITESGKEEFLEWLHSTPKNKNTVIKDEVGLRMFFGNQVSGRELKFQLQSFIKDKRETLTYLDSVVKNIEDGPFTDEKMYWLFSVRKSIKTISAEVEWAEECIHELEHM</sequence>
<dbReference type="Gene3D" id="6.10.140.190">
    <property type="match status" value="1"/>
</dbReference>
<dbReference type="Proteomes" id="UP001290455">
    <property type="component" value="Unassembled WGS sequence"/>
</dbReference>
<dbReference type="PANTHER" id="PTHR43252:SF6">
    <property type="entry name" value="NEGATIVE TRANSCRIPTION REGULATOR PADR"/>
    <property type="match status" value="1"/>
</dbReference>
<comment type="caution">
    <text evidence="3">The sequence shown here is derived from an EMBL/GenBank/DDBJ whole genome shotgun (WGS) entry which is preliminary data.</text>
</comment>
<dbReference type="EMBL" id="JAXOFX010000009">
    <property type="protein sequence ID" value="MDZ5472902.1"/>
    <property type="molecule type" value="Genomic_DNA"/>
</dbReference>
<feature type="domain" description="Transcription regulator PadR N-terminal" evidence="1">
    <location>
        <begin position="7"/>
        <end position="79"/>
    </location>
</feature>
<dbReference type="InterPro" id="IPR005149">
    <property type="entry name" value="Tscrpt_reg_PadR_N"/>
</dbReference>
<evidence type="ECO:0000313" key="4">
    <source>
        <dbReference type="Proteomes" id="UP001290455"/>
    </source>
</evidence>
<dbReference type="InterPro" id="IPR036390">
    <property type="entry name" value="WH_DNA-bd_sf"/>
</dbReference>
<dbReference type="Pfam" id="PF10400">
    <property type="entry name" value="Vir_act_alpha_C"/>
    <property type="match status" value="1"/>
</dbReference>
<protein>
    <submittedName>
        <fullName evidence="3">PadR family transcriptional regulator</fullName>
    </submittedName>
</protein>
<dbReference type="InterPro" id="IPR018309">
    <property type="entry name" value="Tscrpt_reg_PadR_C"/>
</dbReference>
<dbReference type="InterPro" id="IPR036388">
    <property type="entry name" value="WH-like_DNA-bd_sf"/>
</dbReference>
<dbReference type="RefSeq" id="WP_322447202.1">
    <property type="nucleotide sequence ID" value="NZ_JAXOFX010000009.1"/>
</dbReference>
<accession>A0ABU5J0H3</accession>
<gene>
    <name evidence="3" type="ORF">SM124_14305</name>
</gene>
<dbReference type="Pfam" id="PF03551">
    <property type="entry name" value="PadR"/>
    <property type="match status" value="1"/>
</dbReference>
<evidence type="ECO:0000259" key="1">
    <source>
        <dbReference type="Pfam" id="PF03551"/>
    </source>
</evidence>
<proteinExistence type="predicted"/>
<name>A0ABU5J0H3_9BACI</name>
<evidence type="ECO:0000313" key="3">
    <source>
        <dbReference type="EMBL" id="MDZ5472902.1"/>
    </source>
</evidence>
<evidence type="ECO:0000259" key="2">
    <source>
        <dbReference type="Pfam" id="PF10400"/>
    </source>
</evidence>